<name>A0A2A7S0W5_BURGA</name>
<protein>
    <recommendedName>
        <fullName evidence="3">Chemotaxis protein</fullName>
    </recommendedName>
</protein>
<sequence length="101" mass="11193">MNTDFAKAESATQDAITLFERSLSRMVDAEKQVAESTKKAAGSVRKSANELGDTMQRLLKTADIDRLERYATVLERMATAMHTLSTLETDGKLDRIVSAIR</sequence>
<dbReference type="Proteomes" id="UP000220629">
    <property type="component" value="Unassembled WGS sequence"/>
</dbReference>
<organism evidence="1 2">
    <name type="scientific">Burkholderia gladioli</name>
    <name type="common">Pseudomonas marginata</name>
    <name type="synonym">Phytomonas marginata</name>
    <dbReference type="NCBI Taxonomy" id="28095"/>
    <lineage>
        <taxon>Bacteria</taxon>
        <taxon>Pseudomonadati</taxon>
        <taxon>Pseudomonadota</taxon>
        <taxon>Betaproteobacteria</taxon>
        <taxon>Burkholderiales</taxon>
        <taxon>Burkholderiaceae</taxon>
        <taxon>Burkholderia</taxon>
    </lineage>
</organism>
<evidence type="ECO:0008006" key="3">
    <source>
        <dbReference type="Google" id="ProtNLM"/>
    </source>
</evidence>
<comment type="caution">
    <text evidence="1">The sequence shown here is derived from an EMBL/GenBank/DDBJ whole genome shotgun (WGS) entry which is preliminary data.</text>
</comment>
<dbReference type="EMBL" id="PDDY01000004">
    <property type="protein sequence ID" value="PEH37287.1"/>
    <property type="molecule type" value="Genomic_DNA"/>
</dbReference>
<accession>A0A2A7S0W5</accession>
<gene>
    <name evidence="1" type="ORF">CRM94_22330</name>
</gene>
<evidence type="ECO:0000313" key="1">
    <source>
        <dbReference type="EMBL" id="PEH37287.1"/>
    </source>
</evidence>
<reference evidence="2" key="1">
    <citation type="submission" date="2017-09" db="EMBL/GenBank/DDBJ databases">
        <title>FDA dAtabase for Regulatory Grade micrObial Sequences (FDA-ARGOS): Supporting development and validation of Infectious Disease Dx tests.</title>
        <authorList>
            <person name="Minogue T."/>
            <person name="Wolcott M."/>
            <person name="Wasieloski L."/>
            <person name="Aguilar W."/>
            <person name="Moore D."/>
            <person name="Tallon L."/>
            <person name="Sadzewicz L."/>
            <person name="Ott S."/>
            <person name="Zhao X."/>
            <person name="Nagaraj S."/>
            <person name="Vavikolanu K."/>
            <person name="Aluvathingal J."/>
            <person name="Nadendla S."/>
            <person name="Sichtig H."/>
        </authorList>
    </citation>
    <scope>NUCLEOTIDE SEQUENCE [LARGE SCALE GENOMIC DNA]</scope>
    <source>
        <strain evidence="2">FDAARGOS_390</strain>
    </source>
</reference>
<dbReference type="AlphaFoldDB" id="A0A2A7S0W5"/>
<proteinExistence type="predicted"/>
<evidence type="ECO:0000313" key="2">
    <source>
        <dbReference type="Proteomes" id="UP000220629"/>
    </source>
</evidence>